<dbReference type="EC" id="6.2.1.3" evidence="3"/>
<dbReference type="InterPro" id="IPR000873">
    <property type="entry name" value="AMP-dep_synth/lig_dom"/>
</dbReference>
<dbReference type="Proteomes" id="UP000179636">
    <property type="component" value="Unassembled WGS sequence"/>
</dbReference>
<evidence type="ECO:0000256" key="2">
    <source>
        <dbReference type="ARBA" id="ARBA00022598"/>
    </source>
</evidence>
<keyword evidence="2 11" id="KW-0436">Ligase</keyword>
<dbReference type="AlphaFoldDB" id="A0A1Q9W4M4"/>
<dbReference type="FunFam" id="3.30.300.30:FF:000008">
    <property type="entry name" value="2,3-dihydroxybenzoate-AMP ligase"/>
    <property type="match status" value="1"/>
</dbReference>
<feature type="domain" description="AMP-dependent synthetase/ligase" evidence="9">
    <location>
        <begin position="10"/>
        <end position="368"/>
    </location>
</feature>
<evidence type="ECO:0000256" key="5">
    <source>
        <dbReference type="ARBA" id="ARBA00069710"/>
    </source>
</evidence>
<dbReference type="PANTHER" id="PTHR43767:SF1">
    <property type="entry name" value="NONRIBOSOMAL PEPTIDE SYNTHASE PES1 (EUROFUNG)-RELATED"/>
    <property type="match status" value="1"/>
</dbReference>
<organism evidence="11 12">
    <name type="scientific">Mycobacterium syngnathidarum</name>
    <dbReference type="NCBI Taxonomy" id="1908205"/>
    <lineage>
        <taxon>Bacteria</taxon>
        <taxon>Bacillati</taxon>
        <taxon>Actinomycetota</taxon>
        <taxon>Actinomycetes</taxon>
        <taxon>Mycobacteriales</taxon>
        <taxon>Mycobacteriaceae</taxon>
        <taxon>Mycobacterium</taxon>
    </lineage>
</organism>
<keyword evidence="12" id="KW-1185">Reference proteome</keyword>
<evidence type="ECO:0000256" key="6">
    <source>
        <dbReference type="ARBA" id="ARBA00076959"/>
    </source>
</evidence>
<proteinExistence type="inferred from homology"/>
<dbReference type="PROSITE" id="PS00455">
    <property type="entry name" value="AMP_BINDING"/>
    <property type="match status" value="1"/>
</dbReference>
<dbReference type="InterPro" id="IPR045851">
    <property type="entry name" value="AMP-bd_C_sf"/>
</dbReference>
<evidence type="ECO:0000313" key="12">
    <source>
        <dbReference type="Proteomes" id="UP000179636"/>
    </source>
</evidence>
<name>A0A1Q9W4M4_9MYCO</name>
<dbReference type="InterPro" id="IPR020845">
    <property type="entry name" value="AMP-binding_CS"/>
</dbReference>
<comment type="caution">
    <text evidence="11">The sequence shown here is derived from an EMBL/GenBank/DDBJ whole genome shotgun (WGS) entry which is preliminary data.</text>
</comment>
<reference evidence="11 12" key="1">
    <citation type="submission" date="2016-10" db="EMBL/GenBank/DDBJ databases">
        <title>Evaluation of Human, Animal and Environmental Mycobacterium chelonae Isolates by Core Genome Phylogenomic Analysis, Targeted Gene Comparison, and Anti-microbial Susceptibility Patterns: A Tale of Mistaken Identities.</title>
        <authorList>
            <person name="Fogelson S.B."/>
            <person name="Camus A.C."/>
            <person name="Lorenz W."/>
            <person name="Vasireddy R."/>
            <person name="Vasireddy S."/>
            <person name="Smith T."/>
            <person name="Brown-Elliott B.A."/>
            <person name="Wallace R.J.Jr."/>
            <person name="Hasan N.A."/>
            <person name="Reischl U."/>
            <person name="Sanchez S."/>
        </authorList>
    </citation>
    <scope>NUCLEOTIDE SEQUENCE [LARGE SCALE GENOMIC DNA]</scope>
    <source>
        <strain evidence="11 12">24999</strain>
    </source>
</reference>
<dbReference type="Gene3D" id="3.30.300.30">
    <property type="match status" value="1"/>
</dbReference>
<evidence type="ECO:0000256" key="4">
    <source>
        <dbReference type="ARBA" id="ARBA00036813"/>
    </source>
</evidence>
<dbReference type="InterPro" id="IPR025110">
    <property type="entry name" value="AMP-bd_C"/>
</dbReference>
<dbReference type="CDD" id="cd17631">
    <property type="entry name" value="FACL_FadD13-like"/>
    <property type="match status" value="1"/>
</dbReference>
<evidence type="ECO:0000256" key="1">
    <source>
        <dbReference type="ARBA" id="ARBA00006432"/>
    </source>
</evidence>
<evidence type="ECO:0000256" key="3">
    <source>
        <dbReference type="ARBA" id="ARBA00026121"/>
    </source>
</evidence>
<comment type="catalytic activity">
    <reaction evidence="4">
        <text>a long-chain fatty acid + ATP + CoA = a long-chain fatty acyl-CoA + AMP + diphosphate</text>
        <dbReference type="Rhea" id="RHEA:15421"/>
        <dbReference type="ChEBI" id="CHEBI:30616"/>
        <dbReference type="ChEBI" id="CHEBI:33019"/>
        <dbReference type="ChEBI" id="CHEBI:57287"/>
        <dbReference type="ChEBI" id="CHEBI:57560"/>
        <dbReference type="ChEBI" id="CHEBI:83139"/>
        <dbReference type="ChEBI" id="CHEBI:456215"/>
        <dbReference type="EC" id="6.2.1.3"/>
    </reaction>
</comment>
<evidence type="ECO:0000256" key="7">
    <source>
        <dbReference type="ARBA" id="ARBA00080667"/>
    </source>
</evidence>
<dbReference type="InterPro" id="IPR050237">
    <property type="entry name" value="ATP-dep_AMP-bd_enzyme"/>
</dbReference>
<evidence type="ECO:0000313" key="11">
    <source>
        <dbReference type="EMBL" id="OHT90007.1"/>
    </source>
</evidence>
<feature type="domain" description="AMP-binding enzyme C-terminal" evidence="10">
    <location>
        <begin position="418"/>
        <end position="493"/>
    </location>
</feature>
<accession>A0A1S1JTN2</accession>
<dbReference type="NCBIfam" id="NF004837">
    <property type="entry name" value="PRK06187.1"/>
    <property type="match status" value="1"/>
</dbReference>
<evidence type="ECO:0000259" key="10">
    <source>
        <dbReference type="Pfam" id="PF13193"/>
    </source>
</evidence>
<sequence length="512" mass="55542">MALGIGEWITRRASRTPNRIALVDGREGTEFTYADLDRRSGILAEMLRASGVRRGDRVALLMGNSTTFLELLFAAAKLGAVTVPINFRLSEGEVAYILDNSQASILFHDSLRERLAREAAAEMQTSAPTIVDASEISLRVDVSVDASCSGGSEPANPHDLAVIMYTSGTTGRPKGAMLTHGNLEWNAVNMLTAGKGITGTDVTVTVAPLFHIGALGLFTLPLLYAGGTVIVEEQFDAPRVLELLAQKGVTVQFMVPTMWADLAALPDFGSHNLENLRWLLSGGAPCPLPLIETYGAKGLLLSEGYGMTELSPAALILEEEFVLTKAGSVGRPFLHVETRIVDDFDRDVRQGDVGELIFRGPNVCAGYWGLPDATAEVICGGWFHSGDLAFEGDDGFITLVDRKHDMIISGGENVYPIEVEQILNQHPFISDVAVIGIPHDRWGETVLAVVVPVGQTNITEQEVIQFCRERIAGYKCPRRVESVIELPRNATGKILKRELRKMFGVSETAVIR</sequence>
<comment type="similarity">
    <text evidence="1">Belongs to the ATP-dependent AMP-binding enzyme family.</text>
</comment>
<dbReference type="InterPro" id="IPR042099">
    <property type="entry name" value="ANL_N_sf"/>
</dbReference>
<evidence type="ECO:0000259" key="9">
    <source>
        <dbReference type="Pfam" id="PF00501"/>
    </source>
</evidence>
<dbReference type="OrthoDB" id="9803968at2"/>
<dbReference type="Pfam" id="PF13193">
    <property type="entry name" value="AMP-binding_C"/>
    <property type="match status" value="1"/>
</dbReference>
<gene>
    <name evidence="11" type="ORF">BKG61_27585</name>
</gene>
<accession>A0A1Q9W4M4</accession>
<dbReference type="SUPFAM" id="SSF56801">
    <property type="entry name" value="Acetyl-CoA synthetase-like"/>
    <property type="match status" value="1"/>
</dbReference>
<dbReference type="Pfam" id="PF00501">
    <property type="entry name" value="AMP-binding"/>
    <property type="match status" value="1"/>
</dbReference>
<protein>
    <recommendedName>
        <fullName evidence="5">Long-chain-fatty-acid--CoA ligase FadD13</fullName>
        <ecNumber evidence="3">6.2.1.3</ecNumber>
    </recommendedName>
    <alternativeName>
        <fullName evidence="6">Fatty acyl-CoA ligase</fullName>
    </alternativeName>
    <alternativeName>
        <fullName evidence="8">Fatty acyl-CoA synthetase</fullName>
    </alternativeName>
    <alternativeName>
        <fullName evidence="7">Very-long-chain fatty-acyl-CoA synthetase</fullName>
    </alternativeName>
</protein>
<dbReference type="PANTHER" id="PTHR43767">
    <property type="entry name" value="LONG-CHAIN-FATTY-ACID--COA LIGASE"/>
    <property type="match status" value="1"/>
</dbReference>
<dbReference type="EMBL" id="MLHV01000041">
    <property type="protein sequence ID" value="OHT90007.1"/>
    <property type="molecule type" value="Genomic_DNA"/>
</dbReference>
<evidence type="ECO:0000256" key="8">
    <source>
        <dbReference type="ARBA" id="ARBA00083882"/>
    </source>
</evidence>
<dbReference type="RefSeq" id="WP_070946934.1">
    <property type="nucleotide sequence ID" value="NZ_MLCL01000087.1"/>
</dbReference>
<dbReference type="Gene3D" id="3.40.50.12780">
    <property type="entry name" value="N-terminal domain of ligase-like"/>
    <property type="match status" value="1"/>
</dbReference>
<dbReference type="GO" id="GO:0004467">
    <property type="term" value="F:long-chain fatty acid-CoA ligase activity"/>
    <property type="evidence" value="ECO:0007669"/>
    <property type="project" value="UniProtKB-EC"/>
</dbReference>
<dbReference type="STRING" id="1908205.BKG60_25305"/>